<keyword evidence="6" id="KW-0145">Chemotaxis</keyword>
<dbReference type="InterPro" id="IPR050903">
    <property type="entry name" value="Bact_Chemotaxis_MeTrfase"/>
</dbReference>
<feature type="coiled-coil region" evidence="8">
    <location>
        <begin position="646"/>
        <end position="729"/>
    </location>
</feature>
<dbReference type="SUPFAM" id="SSF52172">
    <property type="entry name" value="CheY-like"/>
    <property type="match status" value="1"/>
</dbReference>
<evidence type="ECO:0000256" key="7">
    <source>
        <dbReference type="PROSITE-ProRule" id="PRU00169"/>
    </source>
</evidence>
<dbReference type="FunFam" id="3.30.565.10:FF:000006">
    <property type="entry name" value="Sensor histidine kinase WalK"/>
    <property type="match status" value="1"/>
</dbReference>
<dbReference type="Pfam" id="PF13596">
    <property type="entry name" value="PAS_10"/>
    <property type="match status" value="1"/>
</dbReference>
<dbReference type="Pfam" id="PF01339">
    <property type="entry name" value="CheB_methylest"/>
    <property type="match status" value="1"/>
</dbReference>
<evidence type="ECO:0000256" key="5">
    <source>
        <dbReference type="ARBA" id="ARBA00022777"/>
    </source>
</evidence>
<evidence type="ECO:0000256" key="4">
    <source>
        <dbReference type="ARBA" id="ARBA00022679"/>
    </source>
</evidence>
<evidence type="ECO:0000256" key="3">
    <source>
        <dbReference type="ARBA" id="ARBA00022553"/>
    </source>
</evidence>
<dbReference type="PRINTS" id="PR00996">
    <property type="entry name" value="CHERMTFRASE"/>
</dbReference>
<dbReference type="InterPro" id="IPR022642">
    <property type="entry name" value="CheR_C"/>
</dbReference>
<dbReference type="Pfam" id="PF08447">
    <property type="entry name" value="PAS_3"/>
    <property type="match status" value="1"/>
</dbReference>
<dbReference type="Pfam" id="PF02518">
    <property type="entry name" value="HATPase_c"/>
    <property type="match status" value="1"/>
</dbReference>
<organism evidence="14 15">
    <name type="scientific">Winogradskyella arenosi</name>
    <dbReference type="NCBI Taxonomy" id="533325"/>
    <lineage>
        <taxon>Bacteria</taxon>
        <taxon>Pseudomonadati</taxon>
        <taxon>Bacteroidota</taxon>
        <taxon>Flavobacteriia</taxon>
        <taxon>Flavobacteriales</taxon>
        <taxon>Flavobacteriaceae</taxon>
        <taxon>Winogradskyella</taxon>
    </lineage>
</organism>
<evidence type="ECO:0000256" key="6">
    <source>
        <dbReference type="PROSITE-ProRule" id="PRU00050"/>
    </source>
</evidence>
<evidence type="ECO:0000259" key="13">
    <source>
        <dbReference type="PROSITE" id="PS50123"/>
    </source>
</evidence>
<dbReference type="SUPFAM" id="SSF47757">
    <property type="entry name" value="Chemotaxis receptor methyltransferase CheR, N-terminal domain"/>
    <property type="match status" value="1"/>
</dbReference>
<feature type="domain" description="Histidine kinase" evidence="9">
    <location>
        <begin position="1117"/>
        <end position="1336"/>
    </location>
</feature>
<keyword evidence="5" id="KW-0418">Kinase</keyword>
<dbReference type="InterPro" id="IPR000014">
    <property type="entry name" value="PAS"/>
</dbReference>
<feature type="domain" description="CheB-type methylesterase" evidence="12">
    <location>
        <begin position="4"/>
        <end position="186"/>
    </location>
</feature>
<dbReference type="CDD" id="cd00082">
    <property type="entry name" value="HisKA"/>
    <property type="match status" value="1"/>
</dbReference>
<feature type="domain" description="CheR-type methyltransferase" evidence="13">
    <location>
        <begin position="210"/>
        <end position="468"/>
    </location>
</feature>
<keyword evidence="8" id="KW-0175">Coiled coil</keyword>
<dbReference type="InterPro" id="IPR011006">
    <property type="entry name" value="CheY-like_superfamily"/>
</dbReference>
<comment type="catalytic activity">
    <reaction evidence="1">
        <text>ATP + protein L-histidine = ADP + protein N-phospho-L-histidine.</text>
        <dbReference type="EC" id="2.7.13.3"/>
    </reaction>
</comment>
<feature type="active site" evidence="6">
    <location>
        <position position="135"/>
    </location>
</feature>
<proteinExistence type="predicted"/>
<dbReference type="InterPro" id="IPR035965">
    <property type="entry name" value="PAS-like_dom_sf"/>
</dbReference>
<dbReference type="Proteomes" id="UP000253436">
    <property type="component" value="Unassembled WGS sequence"/>
</dbReference>
<keyword evidence="15" id="KW-1185">Reference proteome</keyword>
<dbReference type="InterPro" id="IPR001789">
    <property type="entry name" value="Sig_transdc_resp-reg_receiver"/>
</dbReference>
<dbReference type="Gene3D" id="1.10.287.130">
    <property type="match status" value="1"/>
</dbReference>
<dbReference type="PROSITE" id="PS50122">
    <property type="entry name" value="CHEB"/>
    <property type="match status" value="1"/>
</dbReference>
<dbReference type="Gene3D" id="3.40.50.2300">
    <property type="match status" value="1"/>
</dbReference>
<dbReference type="SMART" id="SM00387">
    <property type="entry name" value="HATPase_c"/>
    <property type="match status" value="1"/>
</dbReference>
<dbReference type="CDD" id="cd16434">
    <property type="entry name" value="CheB-CheR_fusion"/>
    <property type="match status" value="1"/>
</dbReference>
<feature type="domain" description="PAC" evidence="11">
    <location>
        <begin position="1047"/>
        <end position="1099"/>
    </location>
</feature>
<dbReference type="GO" id="GO:0008757">
    <property type="term" value="F:S-adenosylmethionine-dependent methyltransferase activity"/>
    <property type="evidence" value="ECO:0007669"/>
    <property type="project" value="InterPro"/>
</dbReference>
<dbReference type="SUPFAM" id="SSF53335">
    <property type="entry name" value="S-adenosyl-L-methionine-dependent methyltransferases"/>
    <property type="match status" value="1"/>
</dbReference>
<evidence type="ECO:0000259" key="12">
    <source>
        <dbReference type="PROSITE" id="PS50122"/>
    </source>
</evidence>
<evidence type="ECO:0000259" key="9">
    <source>
        <dbReference type="PROSITE" id="PS50109"/>
    </source>
</evidence>
<dbReference type="GO" id="GO:0000155">
    <property type="term" value="F:phosphorelay sensor kinase activity"/>
    <property type="evidence" value="ECO:0007669"/>
    <property type="project" value="InterPro"/>
</dbReference>
<dbReference type="PANTHER" id="PTHR24422">
    <property type="entry name" value="CHEMOTAXIS PROTEIN METHYLTRANSFERASE"/>
    <property type="match status" value="1"/>
</dbReference>
<sequence>MKDNDPKFYVVGIGASAGGLDAIQNLFDHMPNDTGMAFIIIQHLSPDFKSLMPELLSKHTKMPIYTAEDKQTIRPNCIYLNQRSKNLHIKGTQLYLLDKGPKHNLNLPIDIFFHTLGEEYKDHSIGVILSGTGSDGSRGLKTIKEGGGTTIVQDPSTAQFDGMPNSAILTNTPDYILSPAKIAEIIHKNPLSRPLLREGFDKHPSNETLINDILTIVFKFSGIDFREYKKNTLLRRIEKRMNINSIDHIYDYATFLSSNINEQQSLKEDFLIGVTRFFRDTEAFEQLKNKVIPEICKNKNKENTIRVWVAGCSTGEEVYSLAMLIDNYLRTHQINLEYKIFATDIDPRALAIASLGVYHVNIINEIEKPYLDQYFIKHGDKIQIINRVREKIVFSNHNLIKDPPFIKMDLISCRNLLIYFDSKIQKKVMYNFQFALNQFSYLFLGNSESLGETAKLFKTIDVKWKIFQNIALAKQIPSHSSNLDRITTLSYKHPETPRSTPPVSLKENPELIFHKYLSQKFSPASIFIDEDFNILFINGDAGKRLSHNSGIFQNNLLKMVSPDIAIIIRSGIRRVEANKVDVVIEGINNVIAGQSYTFDLKFHKSQNYKDLNNCYLIEFTNDVPVTNKTPLVLANIDLDEVSNQRLEDLETALKIAKIELQNAIEELETSNEELQSSNEELMASNEELQSTNEELQSVNEELYTVNTEMQEKNKELTNLNNDITNLLDNTQIATLFLDTDLRIRKFTPALKAVFNLDEVDLGRTLSSFTSNFKEDTRNSIIEDSKYVLEKLKIVEKQVNDQNGNYYLLRISPFITSNKLINGVVITLNNINKLKETELQLVETGRKYQKLFQNLNEGFMHAKIITNEKDEPIDWEYIDINPAFEKILNLKTEDIIGKRILNLRPELRDDPNNWISRYGKTALTGENQIFEIYIPESKKHYFINIFSPKKGEFAGTISDYTDLKNKEEALSKSENELNRVQELTSVGGWYLDINTNAVTWTGQLFNIFGIDPNTPPPTYIEQQDIFTEESWKRLSEAVEKTQKQGVPYELELNLYNFEGQEIWIKAQGEAVKNKEGEIIGLRGAAQDITKHKNAEVELINARKIAEEANLHKNYFLANMSHEIRTPMNGVLGFSELLKNDSLTKEERFKYLEIIDGNSKQLLNLIDDIIDIAKIESNELKVTFKECNISSLIANLEITYNQLKIAKHKKDIVFRTHIPIENLRIITDGQRLQQVVSNLLNNALKFSEKGEISFGFDLVENEIKFFVQDNGIGIKKSKQLEIFERFKQLNYESNAKYGGTGLGLTICKGILTLLGGDITVSSEEHKGTLFEFTIPVKYAESSAEPTQATLPKEKNFLKGKTVLIAEDDSLIRLLFKIVLKDTEANVLFAKTGWEAVEIYRETEQIDIVLLDIRMPTMSGIEAMGKILNINPKAKIIMQTAYSMPDEKERCYQKGCLGFLSKPIIKDELYATLYKWVNTEI</sequence>
<keyword evidence="4" id="KW-0808">Transferase</keyword>
<dbReference type="Gene3D" id="3.40.50.180">
    <property type="entry name" value="Methylesterase CheB, C-terminal domain"/>
    <property type="match status" value="1"/>
</dbReference>
<dbReference type="Gene3D" id="3.30.450.20">
    <property type="entry name" value="PAS domain"/>
    <property type="match status" value="3"/>
</dbReference>
<dbReference type="Pfam" id="PF01739">
    <property type="entry name" value="CheR"/>
    <property type="match status" value="1"/>
</dbReference>
<evidence type="ECO:0000256" key="2">
    <source>
        <dbReference type="ARBA" id="ARBA00012438"/>
    </source>
</evidence>
<dbReference type="NCBIfam" id="TIGR00229">
    <property type="entry name" value="sensory_box"/>
    <property type="match status" value="1"/>
</dbReference>
<dbReference type="SMART" id="SM00138">
    <property type="entry name" value="MeTrc"/>
    <property type="match status" value="1"/>
</dbReference>
<evidence type="ECO:0000256" key="1">
    <source>
        <dbReference type="ARBA" id="ARBA00000085"/>
    </source>
</evidence>
<dbReference type="OrthoDB" id="9816309at2"/>
<dbReference type="PROSITE" id="PS50110">
    <property type="entry name" value="RESPONSE_REGULATORY"/>
    <property type="match status" value="1"/>
</dbReference>
<dbReference type="InterPro" id="IPR036097">
    <property type="entry name" value="HisK_dim/P_sf"/>
</dbReference>
<dbReference type="SMART" id="SM00448">
    <property type="entry name" value="REC"/>
    <property type="match status" value="1"/>
</dbReference>
<dbReference type="InterPro" id="IPR000673">
    <property type="entry name" value="Sig_transdc_resp-reg_Me-estase"/>
</dbReference>
<evidence type="ECO:0000259" key="11">
    <source>
        <dbReference type="PROSITE" id="PS50113"/>
    </source>
</evidence>
<feature type="active site" evidence="6">
    <location>
        <position position="16"/>
    </location>
</feature>
<dbReference type="EC" id="2.7.13.3" evidence="2"/>
<dbReference type="SUPFAM" id="SSF47384">
    <property type="entry name" value="Homodimeric domain of signal transducing histidine kinase"/>
    <property type="match status" value="1"/>
</dbReference>
<evidence type="ECO:0000313" key="15">
    <source>
        <dbReference type="Proteomes" id="UP000253436"/>
    </source>
</evidence>
<feature type="modified residue" description="4-aspartylphosphate" evidence="7">
    <location>
        <position position="1409"/>
    </location>
</feature>
<dbReference type="SUPFAM" id="SSF55874">
    <property type="entry name" value="ATPase domain of HSP90 chaperone/DNA topoisomerase II/histidine kinase"/>
    <property type="match status" value="1"/>
</dbReference>
<accession>A0A368ZKV2</accession>
<dbReference type="GO" id="GO:0005737">
    <property type="term" value="C:cytoplasm"/>
    <property type="evidence" value="ECO:0007669"/>
    <property type="project" value="InterPro"/>
</dbReference>
<dbReference type="InterPro" id="IPR022641">
    <property type="entry name" value="CheR_N"/>
</dbReference>
<dbReference type="GO" id="GO:0006935">
    <property type="term" value="P:chemotaxis"/>
    <property type="evidence" value="ECO:0007669"/>
    <property type="project" value="UniProtKB-UniRule"/>
</dbReference>
<dbReference type="Gene3D" id="3.30.565.10">
    <property type="entry name" value="Histidine kinase-like ATPase, C-terminal domain"/>
    <property type="match status" value="1"/>
</dbReference>
<feature type="active site" evidence="6">
    <location>
        <position position="43"/>
    </location>
</feature>
<dbReference type="CDD" id="cd00130">
    <property type="entry name" value="PAS"/>
    <property type="match status" value="1"/>
</dbReference>
<dbReference type="Pfam" id="PF13188">
    <property type="entry name" value="PAS_8"/>
    <property type="match status" value="1"/>
</dbReference>
<keyword evidence="3 7" id="KW-0597">Phosphoprotein</keyword>
<reference evidence="14 15" key="1">
    <citation type="submission" date="2018-07" db="EMBL/GenBank/DDBJ databases">
        <title>Genomic Encyclopedia of Type Strains, Phase III (KMG-III): the genomes of soil and plant-associated and newly described type strains.</title>
        <authorList>
            <person name="Whitman W."/>
        </authorList>
    </citation>
    <scope>NUCLEOTIDE SEQUENCE [LARGE SCALE GENOMIC DNA]</scope>
    <source>
        <strain evidence="14 15">CECT 7958</strain>
    </source>
</reference>
<feature type="domain" description="Response regulatory" evidence="10">
    <location>
        <begin position="1359"/>
        <end position="1474"/>
    </location>
</feature>
<dbReference type="InterPro" id="IPR035909">
    <property type="entry name" value="CheB_C"/>
</dbReference>
<evidence type="ECO:0000259" key="10">
    <source>
        <dbReference type="PROSITE" id="PS50110"/>
    </source>
</evidence>
<comment type="caution">
    <text evidence="14">The sequence shown here is derived from an EMBL/GenBank/DDBJ whole genome shotgun (WGS) entry which is preliminary data.</text>
</comment>
<name>A0A368ZKV2_9FLAO</name>
<dbReference type="InterPro" id="IPR036890">
    <property type="entry name" value="HATPase_C_sf"/>
</dbReference>
<dbReference type="SUPFAM" id="SSF52738">
    <property type="entry name" value="Methylesterase CheB, C-terminal domain"/>
    <property type="match status" value="1"/>
</dbReference>
<dbReference type="InterPro" id="IPR003594">
    <property type="entry name" value="HATPase_dom"/>
</dbReference>
<dbReference type="PROSITE" id="PS50109">
    <property type="entry name" value="HIS_KIN"/>
    <property type="match status" value="1"/>
</dbReference>
<dbReference type="PROSITE" id="PS50113">
    <property type="entry name" value="PAC"/>
    <property type="match status" value="1"/>
</dbReference>
<dbReference type="SMART" id="SM00388">
    <property type="entry name" value="HisKA"/>
    <property type="match status" value="1"/>
</dbReference>
<dbReference type="EMBL" id="QPJO01000001">
    <property type="protein sequence ID" value="RCW93777.1"/>
    <property type="molecule type" value="Genomic_DNA"/>
</dbReference>
<dbReference type="InterPro" id="IPR005467">
    <property type="entry name" value="His_kinase_dom"/>
</dbReference>
<protein>
    <recommendedName>
        <fullName evidence="2">histidine kinase</fullName>
        <ecNumber evidence="2">2.7.13.3</ecNumber>
    </recommendedName>
</protein>
<dbReference type="PANTHER" id="PTHR24422:SF27">
    <property type="entry name" value="PROTEIN-GLUTAMATE O-METHYLTRANSFERASE"/>
    <property type="match status" value="1"/>
</dbReference>
<evidence type="ECO:0000313" key="14">
    <source>
        <dbReference type="EMBL" id="RCW93777.1"/>
    </source>
</evidence>
<dbReference type="InterPro" id="IPR013655">
    <property type="entry name" value="PAS_fold_3"/>
</dbReference>
<dbReference type="PROSITE" id="PS50123">
    <property type="entry name" value="CHER"/>
    <property type="match status" value="1"/>
</dbReference>
<dbReference type="Gene3D" id="3.40.50.150">
    <property type="entry name" value="Vaccinia Virus protein VP39"/>
    <property type="match status" value="1"/>
</dbReference>
<dbReference type="Pfam" id="PF03705">
    <property type="entry name" value="CheR_N"/>
    <property type="match status" value="1"/>
</dbReference>
<dbReference type="CDD" id="cd16922">
    <property type="entry name" value="HATPase_EvgS-ArcB-TorS-like"/>
    <property type="match status" value="1"/>
</dbReference>
<keyword evidence="6" id="KW-0378">Hydrolase</keyword>
<dbReference type="GO" id="GO:0008984">
    <property type="term" value="F:protein-glutamate methylesterase activity"/>
    <property type="evidence" value="ECO:0007669"/>
    <property type="project" value="InterPro"/>
</dbReference>
<evidence type="ECO:0000256" key="8">
    <source>
        <dbReference type="SAM" id="Coils"/>
    </source>
</evidence>
<dbReference type="InterPro" id="IPR000780">
    <property type="entry name" value="CheR_MeTrfase"/>
</dbReference>
<dbReference type="InterPro" id="IPR003661">
    <property type="entry name" value="HisK_dim/P_dom"/>
</dbReference>
<dbReference type="InterPro" id="IPR000700">
    <property type="entry name" value="PAS-assoc_C"/>
</dbReference>
<dbReference type="CDD" id="cd17546">
    <property type="entry name" value="REC_hyHK_CKI1_RcsC-like"/>
    <property type="match status" value="1"/>
</dbReference>
<dbReference type="GO" id="GO:0000156">
    <property type="term" value="F:phosphorelay response regulator activity"/>
    <property type="evidence" value="ECO:0007669"/>
    <property type="project" value="InterPro"/>
</dbReference>
<dbReference type="Pfam" id="PF00072">
    <property type="entry name" value="Response_reg"/>
    <property type="match status" value="1"/>
</dbReference>
<dbReference type="InterPro" id="IPR029063">
    <property type="entry name" value="SAM-dependent_MTases_sf"/>
</dbReference>
<dbReference type="Pfam" id="PF00512">
    <property type="entry name" value="HisKA"/>
    <property type="match status" value="1"/>
</dbReference>
<gene>
    <name evidence="14" type="ORF">DFQ08_101575</name>
</gene>
<dbReference type="SUPFAM" id="SSF55785">
    <property type="entry name" value="PYP-like sensor domain (PAS domain)"/>
    <property type="match status" value="2"/>
</dbReference>
<dbReference type="RefSeq" id="WP_114308276.1">
    <property type="nucleotide sequence ID" value="NZ_QPJO01000001.1"/>
</dbReference>